<keyword evidence="2" id="KW-1133">Transmembrane helix</keyword>
<dbReference type="AlphaFoldDB" id="A0A6L9W4R6"/>
<gene>
    <name evidence="3" type="ORF">GCU60_14685</name>
</gene>
<evidence type="ECO:0000256" key="2">
    <source>
        <dbReference type="SAM" id="Phobius"/>
    </source>
</evidence>
<feature type="region of interest" description="Disordered" evidence="1">
    <location>
        <begin position="81"/>
        <end position="117"/>
    </location>
</feature>
<feature type="compositionally biased region" description="Polar residues" evidence="1">
    <location>
        <begin position="167"/>
        <end position="186"/>
    </location>
</feature>
<feature type="region of interest" description="Disordered" evidence="1">
    <location>
        <begin position="154"/>
        <end position="186"/>
    </location>
</feature>
<organism evidence="3 4">
    <name type="scientific">Blastococcus saxobsidens</name>
    <dbReference type="NCBI Taxonomy" id="138336"/>
    <lineage>
        <taxon>Bacteria</taxon>
        <taxon>Bacillati</taxon>
        <taxon>Actinomycetota</taxon>
        <taxon>Actinomycetes</taxon>
        <taxon>Geodermatophilales</taxon>
        <taxon>Geodermatophilaceae</taxon>
        <taxon>Blastococcus</taxon>
    </lineage>
</organism>
<dbReference type="EMBL" id="JAAGWG010000023">
    <property type="protein sequence ID" value="NEK86988.1"/>
    <property type="molecule type" value="Genomic_DNA"/>
</dbReference>
<protein>
    <submittedName>
        <fullName evidence="3">Uncharacterized protein</fullName>
    </submittedName>
</protein>
<feature type="compositionally biased region" description="Low complexity" evidence="1">
    <location>
        <begin position="84"/>
        <end position="105"/>
    </location>
</feature>
<evidence type="ECO:0000256" key="1">
    <source>
        <dbReference type="SAM" id="MobiDB-lite"/>
    </source>
</evidence>
<reference evidence="3 4" key="1">
    <citation type="submission" date="2019-12" db="EMBL/GenBank/DDBJ databases">
        <title>the WGS of Blastococcus saxobsidens 67B17.</title>
        <authorList>
            <person name="Jiang Z."/>
        </authorList>
    </citation>
    <scope>NUCLEOTIDE SEQUENCE [LARGE SCALE GENOMIC DNA]</scope>
    <source>
        <strain evidence="3 4">67B17</strain>
    </source>
</reference>
<evidence type="ECO:0000313" key="3">
    <source>
        <dbReference type="EMBL" id="NEK86988.1"/>
    </source>
</evidence>
<sequence>MSSTTDPFVRQITWLVNAHGGRDQLSKVSGSLVSPRTLDNWCRGRYPRNAVTGAVRDLDAWALQHSPGYPDAAGAPRLVETCGPQPAATPTPAVTAPETATQTAPEPVPESATAPGRPGWRRPWVLAVAAALVVAGTTTGFLLLGEDEPEALPALPSTGDGRLRPETTGSLGANTFSDPRTLQGQAQKIPPDTTVQVRCRYYAPSIPSVMPDGFWYLVDSGEWAGRWSPANSFMNGDVPGEPTLHNTDFDVPVCR</sequence>
<accession>A0A6L9W4R6</accession>
<feature type="transmembrane region" description="Helical" evidence="2">
    <location>
        <begin position="124"/>
        <end position="144"/>
    </location>
</feature>
<evidence type="ECO:0000313" key="4">
    <source>
        <dbReference type="Proteomes" id="UP000479241"/>
    </source>
</evidence>
<proteinExistence type="predicted"/>
<dbReference type="Proteomes" id="UP000479241">
    <property type="component" value="Unassembled WGS sequence"/>
</dbReference>
<keyword evidence="2" id="KW-0812">Transmembrane</keyword>
<dbReference type="RefSeq" id="WP_163206496.1">
    <property type="nucleotide sequence ID" value="NZ_JAAGWG010000023.1"/>
</dbReference>
<comment type="caution">
    <text evidence="3">The sequence shown here is derived from an EMBL/GenBank/DDBJ whole genome shotgun (WGS) entry which is preliminary data.</text>
</comment>
<keyword evidence="2" id="KW-0472">Membrane</keyword>
<name>A0A6L9W4R6_9ACTN</name>